<dbReference type="SUPFAM" id="SSF46785">
    <property type="entry name" value="Winged helix' DNA-binding domain"/>
    <property type="match status" value="2"/>
</dbReference>
<dbReference type="InterPro" id="IPR036388">
    <property type="entry name" value="WH-like_DNA-bd_sf"/>
</dbReference>
<dbReference type="InterPro" id="IPR000525">
    <property type="entry name" value="Initiator_Rep_WH1"/>
</dbReference>
<evidence type="ECO:0000259" key="2">
    <source>
        <dbReference type="Pfam" id="PF01051"/>
    </source>
</evidence>
<dbReference type="InterPro" id="IPR036390">
    <property type="entry name" value="WH_DNA-bd_sf"/>
</dbReference>
<dbReference type="EMBL" id="PYNF01000002">
    <property type="protein sequence ID" value="PSV01006.1"/>
    <property type="molecule type" value="Genomic_DNA"/>
</dbReference>
<evidence type="ECO:0000313" key="3">
    <source>
        <dbReference type="EMBL" id="PSV01006.1"/>
    </source>
</evidence>
<dbReference type="Proteomes" id="UP000241426">
    <property type="component" value="Unassembled WGS sequence"/>
</dbReference>
<evidence type="ECO:0000256" key="1">
    <source>
        <dbReference type="ARBA" id="ARBA00038283"/>
    </source>
</evidence>
<proteinExistence type="inferred from homology"/>
<dbReference type="Pfam" id="PF21205">
    <property type="entry name" value="Rep3_C"/>
    <property type="match status" value="1"/>
</dbReference>
<gene>
    <name evidence="3" type="ORF">C9J27_02980</name>
</gene>
<dbReference type="Gene3D" id="1.10.10.10">
    <property type="entry name" value="Winged helix-like DNA-binding domain superfamily/Winged helix DNA-binding domain"/>
    <property type="match status" value="2"/>
</dbReference>
<protein>
    <recommendedName>
        <fullName evidence="2">Initiator Rep protein WH1 domain-containing protein</fullName>
    </recommendedName>
</protein>
<evidence type="ECO:0000313" key="4">
    <source>
        <dbReference type="Proteomes" id="UP000241426"/>
    </source>
</evidence>
<sequence length="310" mass="35307">MTSTHFKKEGDLCIRQCNALTSAAYNLTKMEKLVVYYAIHAINMKRVNFDKWGNSIVTISHANFANLYSLDMNNISRDLNKATTGIASKEIILFTPNADGDDGEKALDALSWTTKRAHKPKNGETIVTFAAETMELVNQLDNGCFTCLMLKEAGSLSKAHTMRLYESLRQWVSKGSITYTIEWMIDRYSLPEKYKDRMPDFRRRFLKAAIEDINEKTTLNVTYKENKKAGAKCVHSITFLIESVNGAELENKMRAIETYNLILDQKFLPSQIELQNMIDNYSHLVESGLDVGDEFTKKFDLCIASMPKDM</sequence>
<organism evidence="3 4">
    <name type="scientific">Photobacterium kishitanii</name>
    <dbReference type="NCBI Taxonomy" id="318456"/>
    <lineage>
        <taxon>Bacteria</taxon>
        <taxon>Pseudomonadati</taxon>
        <taxon>Pseudomonadota</taxon>
        <taxon>Gammaproteobacteria</taxon>
        <taxon>Vibrionales</taxon>
        <taxon>Vibrionaceae</taxon>
        <taxon>Photobacterium</taxon>
    </lineage>
</organism>
<dbReference type="Pfam" id="PF01051">
    <property type="entry name" value="Rep3_N"/>
    <property type="match status" value="1"/>
</dbReference>
<dbReference type="AlphaFoldDB" id="A0A2T3KMI2"/>
<comment type="caution">
    <text evidence="3">The sequence shown here is derived from an EMBL/GenBank/DDBJ whole genome shotgun (WGS) entry which is preliminary data.</text>
</comment>
<feature type="domain" description="Initiator Rep protein WH1" evidence="2">
    <location>
        <begin position="14"/>
        <end position="168"/>
    </location>
</feature>
<accession>A0A2T3KMI2</accession>
<dbReference type="GO" id="GO:0003887">
    <property type="term" value="F:DNA-directed DNA polymerase activity"/>
    <property type="evidence" value="ECO:0007669"/>
    <property type="project" value="InterPro"/>
</dbReference>
<name>A0A2T3KMI2_9GAMM</name>
<reference evidence="3 4" key="1">
    <citation type="submission" date="2018-01" db="EMBL/GenBank/DDBJ databases">
        <title>Whole genome sequencing of Histamine producing bacteria.</title>
        <authorList>
            <person name="Butler K."/>
        </authorList>
    </citation>
    <scope>NUCLEOTIDE SEQUENCE [LARGE SCALE GENOMIC DNA]</scope>
    <source>
        <strain evidence="3 4">FS-7.2</strain>
    </source>
</reference>
<comment type="similarity">
    <text evidence="1">Belongs to the initiator RepB protein family.</text>
</comment>
<dbReference type="RefSeq" id="WP_107288734.1">
    <property type="nucleotide sequence ID" value="NZ_PYNF01000002.1"/>
</dbReference>
<dbReference type="GO" id="GO:0006270">
    <property type="term" value="P:DNA replication initiation"/>
    <property type="evidence" value="ECO:0007669"/>
    <property type="project" value="InterPro"/>
</dbReference>